<keyword evidence="2" id="KW-1133">Transmembrane helix</keyword>
<feature type="compositionally biased region" description="Low complexity" evidence="1">
    <location>
        <begin position="193"/>
        <end position="214"/>
    </location>
</feature>
<feature type="compositionally biased region" description="Basic and acidic residues" evidence="1">
    <location>
        <begin position="95"/>
        <end position="107"/>
    </location>
</feature>
<proteinExistence type="predicted"/>
<protein>
    <submittedName>
        <fullName evidence="3">Membrane protein</fullName>
    </submittedName>
</protein>
<sequence>MGWAVLYIAFGIVALWLLGEVLLQYKARLRWRLLAFSGFLAVVLGVVLPNVPVIALGTLAFATGQTFVTLSFRRGFSTGWALGGQPGNSKRRRREGAEESGEMRPLDPVEESEAGSDGPPPPAPPAAPGEPGADGGGYDAWDYDPQTAHQGESAPQEQDPYAGHQAGAQSPETVYGDGYHEQQQPYDAAGTGYDPAQQPYGDPQQQPYAEPYAGAGATAAYETYGAPYGDPQQQQYAQQEYADQWQTAAADAYYQETPPGGVWVPQQRETAAPAPAQDSGYGYPPQQDTYPPQQHPGGYDPAADQGYYYNEQQQRY</sequence>
<accession>A0A0F7CN76</accession>
<dbReference type="HOGENOM" id="CLU_813591_0_0_11"/>
<feature type="region of interest" description="Disordered" evidence="1">
    <location>
        <begin position="83"/>
        <end position="214"/>
    </location>
</feature>
<evidence type="ECO:0000256" key="1">
    <source>
        <dbReference type="SAM" id="MobiDB-lite"/>
    </source>
</evidence>
<feature type="transmembrane region" description="Helical" evidence="2">
    <location>
        <begin position="6"/>
        <end position="23"/>
    </location>
</feature>
<keyword evidence="4" id="KW-1185">Reference proteome</keyword>
<organism evidence="3 4">
    <name type="scientific">Streptomyces xiamenensis</name>
    <dbReference type="NCBI Taxonomy" id="408015"/>
    <lineage>
        <taxon>Bacteria</taxon>
        <taxon>Bacillati</taxon>
        <taxon>Actinomycetota</taxon>
        <taxon>Actinomycetes</taxon>
        <taxon>Kitasatosporales</taxon>
        <taxon>Streptomycetaceae</taxon>
        <taxon>Streptomyces</taxon>
    </lineage>
</organism>
<feature type="compositionally biased region" description="Low complexity" evidence="1">
    <location>
        <begin position="281"/>
        <end position="296"/>
    </location>
</feature>
<feature type="compositionally biased region" description="Polar residues" evidence="1">
    <location>
        <begin position="147"/>
        <end position="156"/>
    </location>
</feature>
<name>A0A0F7CN76_9ACTN</name>
<feature type="region of interest" description="Disordered" evidence="1">
    <location>
        <begin position="250"/>
        <end position="316"/>
    </location>
</feature>
<dbReference type="PATRIC" id="fig|408015.6.peg.1073"/>
<reference evidence="3" key="1">
    <citation type="submission" date="2019-08" db="EMBL/GenBank/DDBJ databases">
        <title>Complete genome sequence of a mangrove-derived Streptomyces xiamenensis.</title>
        <authorList>
            <person name="Xu J."/>
        </authorList>
    </citation>
    <scope>NUCLEOTIDE SEQUENCE</scope>
    <source>
        <strain evidence="3">318</strain>
    </source>
</reference>
<dbReference type="KEGG" id="sxi:SXIM_10420"/>
<dbReference type="EMBL" id="CP009922">
    <property type="protein sequence ID" value="AKG42426.1"/>
    <property type="molecule type" value="Genomic_DNA"/>
</dbReference>
<dbReference type="STRING" id="408015.SXIM_10420"/>
<feature type="region of interest" description="Disordered" evidence="1">
    <location>
        <begin position="223"/>
        <end position="242"/>
    </location>
</feature>
<keyword evidence="2" id="KW-0472">Membrane</keyword>
<feature type="compositionally biased region" description="Pro residues" evidence="1">
    <location>
        <begin position="118"/>
        <end position="128"/>
    </location>
</feature>
<dbReference type="AlphaFoldDB" id="A0A0F7CN76"/>
<evidence type="ECO:0000256" key="2">
    <source>
        <dbReference type="SAM" id="Phobius"/>
    </source>
</evidence>
<feature type="transmembrane region" description="Helical" evidence="2">
    <location>
        <begin position="30"/>
        <end position="48"/>
    </location>
</feature>
<evidence type="ECO:0000313" key="4">
    <source>
        <dbReference type="Proteomes" id="UP000034034"/>
    </source>
</evidence>
<dbReference type="Proteomes" id="UP000034034">
    <property type="component" value="Chromosome"/>
</dbReference>
<evidence type="ECO:0000313" key="3">
    <source>
        <dbReference type="EMBL" id="AKG42426.1"/>
    </source>
</evidence>
<keyword evidence="2" id="KW-0812">Transmembrane</keyword>
<gene>
    <name evidence="3" type="ORF">SXIM_10420</name>
</gene>
<dbReference type="RefSeq" id="WP_030734413.1">
    <property type="nucleotide sequence ID" value="NZ_CP009922.3"/>
</dbReference>